<organism evidence="1 2">
    <name type="scientific">Cajanus cajan</name>
    <name type="common">Pigeon pea</name>
    <name type="synonym">Cajanus indicus</name>
    <dbReference type="NCBI Taxonomy" id="3821"/>
    <lineage>
        <taxon>Eukaryota</taxon>
        <taxon>Viridiplantae</taxon>
        <taxon>Streptophyta</taxon>
        <taxon>Embryophyta</taxon>
        <taxon>Tracheophyta</taxon>
        <taxon>Spermatophyta</taxon>
        <taxon>Magnoliopsida</taxon>
        <taxon>eudicotyledons</taxon>
        <taxon>Gunneridae</taxon>
        <taxon>Pentapetalae</taxon>
        <taxon>rosids</taxon>
        <taxon>fabids</taxon>
        <taxon>Fabales</taxon>
        <taxon>Fabaceae</taxon>
        <taxon>Papilionoideae</taxon>
        <taxon>50 kb inversion clade</taxon>
        <taxon>NPAAA clade</taxon>
        <taxon>indigoferoid/millettioid clade</taxon>
        <taxon>Phaseoleae</taxon>
        <taxon>Cajanus</taxon>
    </lineage>
</organism>
<dbReference type="Gramene" id="C.cajan_22863.t">
    <property type="protein sequence ID" value="C.cajan_22863.t"/>
    <property type="gene ID" value="C.cajan_22863"/>
</dbReference>
<dbReference type="Gene3D" id="3.10.10.10">
    <property type="entry name" value="HIV Type 1 Reverse Transcriptase, subunit A, domain 1"/>
    <property type="match status" value="1"/>
</dbReference>
<evidence type="ECO:0000313" key="2">
    <source>
        <dbReference type="Proteomes" id="UP000075243"/>
    </source>
</evidence>
<keyword evidence="2" id="KW-1185">Reference proteome</keyword>
<accession>A0A151T216</accession>
<dbReference type="AlphaFoldDB" id="A0A151T216"/>
<name>A0A151T216_CAJCA</name>
<dbReference type="Proteomes" id="UP000075243">
    <property type="component" value="Chromosome 9"/>
</dbReference>
<feature type="non-terminal residue" evidence="1">
    <location>
        <position position="1"/>
    </location>
</feature>
<protein>
    <submittedName>
        <fullName evidence="1">Polyprotein</fullName>
    </submittedName>
</protein>
<dbReference type="Gene3D" id="3.30.70.270">
    <property type="match status" value="1"/>
</dbReference>
<evidence type="ECO:0000313" key="1">
    <source>
        <dbReference type="EMBL" id="KYP61112.1"/>
    </source>
</evidence>
<dbReference type="InterPro" id="IPR051320">
    <property type="entry name" value="Viral_Replic_Matur_Polypro"/>
</dbReference>
<dbReference type="EMBL" id="CM003611">
    <property type="protein sequence ID" value="KYP61112.1"/>
    <property type="molecule type" value="Genomic_DNA"/>
</dbReference>
<sequence>LGNGLVRPSKSPWSCSGFYVMNASELERGAPRLVINYKPLNKILKWIRYPLLNKPDLIKRLNNATIFFKFDMKFLGYEIFQGTITTIQRSLKFADKFSNEIKDKTQIQRLLGCVNYDADFIPNIRIICAPLYSRLRKNPITWNDEMSQVVM</sequence>
<proteinExistence type="predicted"/>
<dbReference type="InterPro" id="IPR043128">
    <property type="entry name" value="Rev_trsase/Diguanyl_cyclase"/>
</dbReference>
<dbReference type="PANTHER" id="PTHR33064">
    <property type="entry name" value="POL PROTEIN"/>
    <property type="match status" value="1"/>
</dbReference>
<reference evidence="1 2" key="1">
    <citation type="journal article" date="2012" name="Nat. Biotechnol.">
        <title>Draft genome sequence of pigeonpea (Cajanus cajan), an orphan legume crop of resource-poor farmers.</title>
        <authorList>
            <person name="Varshney R.K."/>
            <person name="Chen W."/>
            <person name="Li Y."/>
            <person name="Bharti A.K."/>
            <person name="Saxena R.K."/>
            <person name="Schlueter J.A."/>
            <person name="Donoghue M.T."/>
            <person name="Azam S."/>
            <person name="Fan G."/>
            <person name="Whaley A.M."/>
            <person name="Farmer A.D."/>
            <person name="Sheridan J."/>
            <person name="Iwata A."/>
            <person name="Tuteja R."/>
            <person name="Penmetsa R.V."/>
            <person name="Wu W."/>
            <person name="Upadhyaya H.D."/>
            <person name="Yang S.P."/>
            <person name="Shah T."/>
            <person name="Saxena K.B."/>
            <person name="Michael T."/>
            <person name="McCombie W.R."/>
            <person name="Yang B."/>
            <person name="Zhang G."/>
            <person name="Yang H."/>
            <person name="Wang J."/>
            <person name="Spillane C."/>
            <person name="Cook D.R."/>
            <person name="May G.D."/>
            <person name="Xu X."/>
            <person name="Jackson S.A."/>
        </authorList>
    </citation>
    <scope>NUCLEOTIDE SEQUENCE [LARGE SCALE GENOMIC DNA]</scope>
    <source>
        <strain evidence="2">cv. Asha</strain>
    </source>
</reference>
<dbReference type="InterPro" id="IPR043502">
    <property type="entry name" value="DNA/RNA_pol_sf"/>
</dbReference>
<gene>
    <name evidence="1" type="ORF">KK1_023536</name>
</gene>
<dbReference type="SUPFAM" id="SSF56672">
    <property type="entry name" value="DNA/RNA polymerases"/>
    <property type="match status" value="1"/>
</dbReference>
<dbReference type="PANTHER" id="PTHR33064:SF37">
    <property type="entry name" value="RIBONUCLEASE H"/>
    <property type="match status" value="1"/>
</dbReference>